<proteinExistence type="predicted"/>
<keyword evidence="8" id="KW-1185">Reference proteome</keyword>
<dbReference type="AlphaFoldDB" id="A0A7H8R0Z3"/>
<dbReference type="Pfam" id="PF13087">
    <property type="entry name" value="AAA_12"/>
    <property type="match status" value="1"/>
</dbReference>
<dbReference type="InterPro" id="IPR050534">
    <property type="entry name" value="Coronavir_polyprotein_1ab"/>
</dbReference>
<evidence type="ECO:0000256" key="5">
    <source>
        <dbReference type="SAM" id="MobiDB-lite"/>
    </source>
</evidence>
<dbReference type="OrthoDB" id="4221212at2759"/>
<evidence type="ECO:0000256" key="4">
    <source>
        <dbReference type="ARBA" id="ARBA00022840"/>
    </source>
</evidence>
<dbReference type="RefSeq" id="XP_035344731.1">
    <property type="nucleotide sequence ID" value="XM_035488838.1"/>
</dbReference>
<keyword evidence="1" id="KW-0547">Nucleotide-binding</keyword>
<name>A0A7H8R0Z3_TALRU</name>
<evidence type="ECO:0000259" key="6">
    <source>
        <dbReference type="Pfam" id="PF13087"/>
    </source>
</evidence>
<keyword evidence="2" id="KW-0378">Hydrolase</keyword>
<evidence type="ECO:0000313" key="8">
    <source>
        <dbReference type="Proteomes" id="UP000509510"/>
    </source>
</evidence>
<dbReference type="KEGG" id="trg:TRUGW13939_05678"/>
<dbReference type="PANTHER" id="PTHR43788">
    <property type="entry name" value="DNA2/NAM7 HELICASE FAMILY MEMBER"/>
    <property type="match status" value="1"/>
</dbReference>
<dbReference type="GO" id="GO:0043139">
    <property type="term" value="F:5'-3' DNA helicase activity"/>
    <property type="evidence" value="ECO:0007669"/>
    <property type="project" value="TreeGrafter"/>
</dbReference>
<dbReference type="PANTHER" id="PTHR43788:SF8">
    <property type="entry name" value="DNA-BINDING PROTEIN SMUBP-2"/>
    <property type="match status" value="1"/>
</dbReference>
<dbReference type="SUPFAM" id="SSF52540">
    <property type="entry name" value="P-loop containing nucleoside triphosphate hydrolases"/>
    <property type="match status" value="1"/>
</dbReference>
<dbReference type="GO" id="GO:0005524">
    <property type="term" value="F:ATP binding"/>
    <property type="evidence" value="ECO:0007669"/>
    <property type="project" value="UniProtKB-KW"/>
</dbReference>
<keyword evidence="4" id="KW-0067">ATP-binding</keyword>
<sequence length="353" mass="39535">MTRNTVKAVVLIGDPEQLAPTLISENSGNPEASYAKRSLMERLQKTGYPCAMLHNNYRCHPDILDMFNRLTYDGQLQAAATNSHPERVGKVWTSFAQAAAEKPLKSSSLENRGQVKMAFDFLKALYSHQTANQERILPSDVMLISPYKAHRKAVAEMAKEHHVNFNENVTIDTSQGQEAEIAIYMLVRPSWNPHEVGIVADKRRLNVALSRAKRLLIVIGDLNAWDQQQRQSLAKRRAKKQLVEFLNDMAKKQDVVNWLSAPAAPISSMASLTIVRDSPNLEPPTSSKRREGEGSPSPRSIDMSTQNLEQAPPKRQRLMPSSSSSGVHSDLSDFHKNIDIYEFKHTAGKKRTG</sequence>
<dbReference type="Proteomes" id="UP000509510">
    <property type="component" value="Chromosome III"/>
</dbReference>
<evidence type="ECO:0000256" key="1">
    <source>
        <dbReference type="ARBA" id="ARBA00022741"/>
    </source>
</evidence>
<dbReference type="InterPro" id="IPR027417">
    <property type="entry name" value="P-loop_NTPase"/>
</dbReference>
<accession>A0A7H8R0Z3</accession>
<organism evidence="7 8">
    <name type="scientific">Talaromyces rugulosus</name>
    <name type="common">Penicillium rugulosum</name>
    <dbReference type="NCBI Taxonomy" id="121627"/>
    <lineage>
        <taxon>Eukaryota</taxon>
        <taxon>Fungi</taxon>
        <taxon>Dikarya</taxon>
        <taxon>Ascomycota</taxon>
        <taxon>Pezizomycotina</taxon>
        <taxon>Eurotiomycetes</taxon>
        <taxon>Eurotiomycetidae</taxon>
        <taxon>Eurotiales</taxon>
        <taxon>Trichocomaceae</taxon>
        <taxon>Talaromyces</taxon>
        <taxon>Talaromyces sect. Islandici</taxon>
    </lineage>
</organism>
<gene>
    <name evidence="7" type="ORF">TRUGW13939_05678</name>
</gene>
<dbReference type="Gene3D" id="3.40.50.300">
    <property type="entry name" value="P-loop containing nucleotide triphosphate hydrolases"/>
    <property type="match status" value="2"/>
</dbReference>
<feature type="domain" description="DNA2/NAM7 helicase-like C-terminal" evidence="6">
    <location>
        <begin position="36"/>
        <end position="221"/>
    </location>
</feature>
<dbReference type="CDD" id="cd18808">
    <property type="entry name" value="SF1_C_Upf1"/>
    <property type="match status" value="1"/>
</dbReference>
<keyword evidence="3" id="KW-0347">Helicase</keyword>
<dbReference type="InterPro" id="IPR047187">
    <property type="entry name" value="SF1_C_Upf1"/>
</dbReference>
<dbReference type="GO" id="GO:0016787">
    <property type="term" value="F:hydrolase activity"/>
    <property type="evidence" value="ECO:0007669"/>
    <property type="project" value="UniProtKB-KW"/>
</dbReference>
<evidence type="ECO:0000256" key="3">
    <source>
        <dbReference type="ARBA" id="ARBA00022806"/>
    </source>
</evidence>
<reference evidence="8" key="1">
    <citation type="submission" date="2020-06" db="EMBL/GenBank/DDBJ databases">
        <title>A chromosome-scale genome assembly of Talaromyces rugulosus W13939.</title>
        <authorList>
            <person name="Wang B."/>
            <person name="Guo L."/>
            <person name="Ye K."/>
            <person name="Wang L."/>
        </authorList>
    </citation>
    <scope>NUCLEOTIDE SEQUENCE [LARGE SCALE GENOMIC DNA]</scope>
    <source>
        <strain evidence="8">W13939</strain>
    </source>
</reference>
<evidence type="ECO:0000313" key="7">
    <source>
        <dbReference type="EMBL" id="QKX58553.1"/>
    </source>
</evidence>
<dbReference type="EMBL" id="CP055900">
    <property type="protein sequence ID" value="QKX58553.1"/>
    <property type="molecule type" value="Genomic_DNA"/>
</dbReference>
<evidence type="ECO:0000256" key="2">
    <source>
        <dbReference type="ARBA" id="ARBA00022801"/>
    </source>
</evidence>
<feature type="region of interest" description="Disordered" evidence="5">
    <location>
        <begin position="275"/>
        <end position="331"/>
    </location>
</feature>
<protein>
    <recommendedName>
        <fullName evidence="6">DNA2/NAM7 helicase-like C-terminal domain-containing protein</fullName>
    </recommendedName>
</protein>
<dbReference type="GeneID" id="55993175"/>
<dbReference type="InterPro" id="IPR041679">
    <property type="entry name" value="DNA2/NAM7-like_C"/>
</dbReference>